<feature type="compositionally biased region" description="Polar residues" evidence="1">
    <location>
        <begin position="1"/>
        <end position="11"/>
    </location>
</feature>
<gene>
    <name evidence="2" type="ORF">NDU88_010914</name>
</gene>
<protein>
    <submittedName>
        <fullName evidence="2">Uncharacterized protein</fullName>
    </submittedName>
</protein>
<accession>A0AAV7QYW0</accession>
<dbReference type="Proteomes" id="UP001066276">
    <property type="component" value="Chromosome 6"/>
</dbReference>
<name>A0AAV7QYW0_PLEWA</name>
<dbReference type="EMBL" id="JANPWB010000010">
    <property type="protein sequence ID" value="KAJ1144617.1"/>
    <property type="molecule type" value="Genomic_DNA"/>
</dbReference>
<comment type="caution">
    <text evidence="2">The sequence shown here is derived from an EMBL/GenBank/DDBJ whole genome shotgun (WGS) entry which is preliminary data.</text>
</comment>
<reference evidence="2" key="1">
    <citation type="journal article" date="2022" name="bioRxiv">
        <title>Sequencing and chromosome-scale assembly of the giantPleurodeles waltlgenome.</title>
        <authorList>
            <person name="Brown T."/>
            <person name="Elewa A."/>
            <person name="Iarovenko S."/>
            <person name="Subramanian E."/>
            <person name="Araus A.J."/>
            <person name="Petzold A."/>
            <person name="Susuki M."/>
            <person name="Suzuki K.-i.T."/>
            <person name="Hayashi T."/>
            <person name="Toyoda A."/>
            <person name="Oliveira C."/>
            <person name="Osipova E."/>
            <person name="Leigh N.D."/>
            <person name="Simon A."/>
            <person name="Yun M.H."/>
        </authorList>
    </citation>
    <scope>NUCLEOTIDE SEQUENCE</scope>
    <source>
        <strain evidence="2">20211129_DDA</strain>
        <tissue evidence="2">Liver</tissue>
    </source>
</reference>
<dbReference type="AlphaFoldDB" id="A0AAV7QYW0"/>
<evidence type="ECO:0000313" key="3">
    <source>
        <dbReference type="Proteomes" id="UP001066276"/>
    </source>
</evidence>
<feature type="region of interest" description="Disordered" evidence="1">
    <location>
        <begin position="1"/>
        <end position="49"/>
    </location>
</feature>
<evidence type="ECO:0000313" key="2">
    <source>
        <dbReference type="EMBL" id="KAJ1144617.1"/>
    </source>
</evidence>
<evidence type="ECO:0000256" key="1">
    <source>
        <dbReference type="SAM" id="MobiDB-lite"/>
    </source>
</evidence>
<proteinExistence type="predicted"/>
<sequence>MASSVSTSRNTVGGCPGEERSGYRSHKWHAVRVGTNRDDPRPSRRNAMTAAYSPFQRKVEEQEAARPAYQPHSWESVALPGCSWVLEVCPHSEIWEQEKERTNLSGPLR</sequence>
<organism evidence="2 3">
    <name type="scientific">Pleurodeles waltl</name>
    <name type="common">Iberian ribbed newt</name>
    <dbReference type="NCBI Taxonomy" id="8319"/>
    <lineage>
        <taxon>Eukaryota</taxon>
        <taxon>Metazoa</taxon>
        <taxon>Chordata</taxon>
        <taxon>Craniata</taxon>
        <taxon>Vertebrata</taxon>
        <taxon>Euteleostomi</taxon>
        <taxon>Amphibia</taxon>
        <taxon>Batrachia</taxon>
        <taxon>Caudata</taxon>
        <taxon>Salamandroidea</taxon>
        <taxon>Salamandridae</taxon>
        <taxon>Pleurodelinae</taxon>
        <taxon>Pleurodeles</taxon>
    </lineage>
</organism>
<keyword evidence="3" id="KW-1185">Reference proteome</keyword>